<dbReference type="AlphaFoldDB" id="A0ABD3AY07"/>
<accession>A0ABD3AY07</accession>
<sequence length="240" mass="26566">MDQNGVVRSRHRRSPSSDRFLGVFSPTNPGTVLTDSGENSVSGDELNEDDVFWTEDFTEPPRVRSSSSSSVTSMRQPFRQPGKYGVLAALSDDHRNSNQSLLHRNPSLSPSTSPFNRTQLSVSPTQPPPFSRAIPSIPKPHQNYSSYSQSMPARKFQHSAPVNVPMIPRKVRNGSLADVDIDDNDGDDEMLPPHEIVARGSVARSPKTTFSVLEGVGRTLKGRDLRQVRNAVWRQTGFLD</sequence>
<evidence type="ECO:0000256" key="2">
    <source>
        <dbReference type="SAM" id="MobiDB-lite"/>
    </source>
</evidence>
<dbReference type="PANTHER" id="PTHR33083">
    <property type="entry name" value="EXPRESSED PROTEIN"/>
    <property type="match status" value="1"/>
</dbReference>
<comment type="similarity">
    <text evidence="1">Belongs to the senescence regulator S40 family.</text>
</comment>
<feature type="region of interest" description="Disordered" evidence="2">
    <location>
        <begin position="97"/>
        <end position="147"/>
    </location>
</feature>
<feature type="compositionally biased region" description="Polar residues" evidence="2">
    <location>
        <begin position="97"/>
        <end position="124"/>
    </location>
</feature>
<dbReference type="Proteomes" id="UP001630127">
    <property type="component" value="Unassembled WGS sequence"/>
</dbReference>
<proteinExistence type="inferred from homology"/>
<feature type="compositionally biased region" description="Polar residues" evidence="2">
    <location>
        <begin position="25"/>
        <end position="42"/>
    </location>
</feature>
<dbReference type="PANTHER" id="PTHR33083:SF116">
    <property type="entry name" value="OS04G0413900 PROTEIN"/>
    <property type="match status" value="1"/>
</dbReference>
<reference evidence="3 4" key="1">
    <citation type="submission" date="2024-11" db="EMBL/GenBank/DDBJ databases">
        <title>A near-complete genome assembly of Cinchona calisaya.</title>
        <authorList>
            <person name="Lian D.C."/>
            <person name="Zhao X.W."/>
            <person name="Wei L."/>
        </authorList>
    </citation>
    <scope>NUCLEOTIDE SEQUENCE [LARGE SCALE GENOMIC DNA]</scope>
    <source>
        <tissue evidence="3">Nenye</tissue>
    </source>
</reference>
<dbReference type="EMBL" id="JBJUIK010000002">
    <property type="protein sequence ID" value="KAL3536081.1"/>
    <property type="molecule type" value="Genomic_DNA"/>
</dbReference>
<dbReference type="GO" id="GO:0010150">
    <property type="term" value="P:leaf senescence"/>
    <property type="evidence" value="ECO:0007669"/>
    <property type="project" value="UniProtKB-ARBA"/>
</dbReference>
<evidence type="ECO:0000256" key="1">
    <source>
        <dbReference type="ARBA" id="ARBA00034773"/>
    </source>
</evidence>
<feature type="region of interest" description="Disordered" evidence="2">
    <location>
        <begin position="1"/>
        <end position="80"/>
    </location>
</feature>
<keyword evidence="4" id="KW-1185">Reference proteome</keyword>
<gene>
    <name evidence="3" type="ORF">ACH5RR_004542</name>
</gene>
<comment type="caution">
    <text evidence="3">The sequence shown here is derived from an EMBL/GenBank/DDBJ whole genome shotgun (WGS) entry which is preliminary data.</text>
</comment>
<dbReference type="InterPro" id="IPR007608">
    <property type="entry name" value="Senescence_reg_S40"/>
</dbReference>
<feature type="compositionally biased region" description="Acidic residues" evidence="2">
    <location>
        <begin position="45"/>
        <end position="58"/>
    </location>
</feature>
<evidence type="ECO:0000313" key="4">
    <source>
        <dbReference type="Proteomes" id="UP001630127"/>
    </source>
</evidence>
<organism evidence="3 4">
    <name type="scientific">Cinchona calisaya</name>
    <dbReference type="NCBI Taxonomy" id="153742"/>
    <lineage>
        <taxon>Eukaryota</taxon>
        <taxon>Viridiplantae</taxon>
        <taxon>Streptophyta</taxon>
        <taxon>Embryophyta</taxon>
        <taxon>Tracheophyta</taxon>
        <taxon>Spermatophyta</taxon>
        <taxon>Magnoliopsida</taxon>
        <taxon>eudicotyledons</taxon>
        <taxon>Gunneridae</taxon>
        <taxon>Pentapetalae</taxon>
        <taxon>asterids</taxon>
        <taxon>lamiids</taxon>
        <taxon>Gentianales</taxon>
        <taxon>Rubiaceae</taxon>
        <taxon>Cinchonoideae</taxon>
        <taxon>Cinchoneae</taxon>
        <taxon>Cinchona</taxon>
    </lineage>
</organism>
<protein>
    <recommendedName>
        <fullName evidence="5">Senescence regulator</fullName>
    </recommendedName>
</protein>
<evidence type="ECO:0008006" key="5">
    <source>
        <dbReference type="Google" id="ProtNLM"/>
    </source>
</evidence>
<dbReference type="Pfam" id="PF04520">
    <property type="entry name" value="Senescence_reg"/>
    <property type="match status" value="1"/>
</dbReference>
<name>A0ABD3AY07_9GENT</name>
<evidence type="ECO:0000313" key="3">
    <source>
        <dbReference type="EMBL" id="KAL3536081.1"/>
    </source>
</evidence>